<feature type="transmembrane region" description="Helical" evidence="1">
    <location>
        <begin position="329"/>
        <end position="350"/>
    </location>
</feature>
<dbReference type="Proteomes" id="UP000541610">
    <property type="component" value="Unassembled WGS sequence"/>
</dbReference>
<feature type="transmembrane region" description="Helical" evidence="1">
    <location>
        <begin position="370"/>
        <end position="389"/>
    </location>
</feature>
<proteinExistence type="predicted"/>
<keyword evidence="1" id="KW-0812">Transmembrane</keyword>
<evidence type="ECO:0008006" key="4">
    <source>
        <dbReference type="Google" id="ProtNLM"/>
    </source>
</evidence>
<gene>
    <name evidence="2" type="ORF">FOZ60_016721</name>
</gene>
<sequence>MPYELLFEIVELILGFVSYLLSLFIIPLYKHRNTMVFLDKCCIPQNDPVAKSYGISRLADYLRVSNKLLILWSPDYLDRLWCVYELAVFLRTHKKEDVILVNVNHIKLCVWLMLLQWFGILIQRLEVYLFGSVEPSMLSGYALALASAFSIGLGAFRCAEDWQRSYSRVKSFSVHRSKCTSVADYHTLKQHITGMYGSEARFAEVVRGLWLGEYSENHIPGWLFCRSSLRLMCAPYIILAVAKAVNTIVTIDRLSMPLIPLQPAGAVEYSAPELDHLLPSPVLAGVWSLRWSIIPNIMMALRVPSMLLVGHKLATSWEPDGSGRWCLRITFAMCFAAYSGFTYTICGSRYLGHPLYPGPLGGLVNEGLRSVGGCIAASIVSLLLLRYYAYRTVK</sequence>
<dbReference type="OrthoDB" id="433935at2759"/>
<dbReference type="SUPFAM" id="SSF52200">
    <property type="entry name" value="Toll/Interleukin receptor TIR domain"/>
    <property type="match status" value="1"/>
</dbReference>
<evidence type="ECO:0000313" key="2">
    <source>
        <dbReference type="EMBL" id="KAF4690886.1"/>
    </source>
</evidence>
<reference evidence="2 3" key="1">
    <citation type="submission" date="2020-04" db="EMBL/GenBank/DDBJ databases">
        <title>Perkinsus olseni comparative genomics.</title>
        <authorList>
            <person name="Bogema D.R."/>
        </authorList>
    </citation>
    <scope>NUCLEOTIDE SEQUENCE [LARGE SCALE GENOMIC DNA]</scope>
    <source>
        <strain evidence="2">00978-12</strain>
    </source>
</reference>
<name>A0A7J6P545_PEROL</name>
<evidence type="ECO:0000313" key="3">
    <source>
        <dbReference type="Proteomes" id="UP000541610"/>
    </source>
</evidence>
<keyword evidence="1" id="KW-1133">Transmembrane helix</keyword>
<feature type="transmembrane region" description="Helical" evidence="1">
    <location>
        <begin position="6"/>
        <end position="29"/>
    </location>
</feature>
<feature type="transmembrane region" description="Helical" evidence="1">
    <location>
        <begin position="138"/>
        <end position="159"/>
    </location>
</feature>
<feature type="transmembrane region" description="Helical" evidence="1">
    <location>
        <begin position="99"/>
        <end position="118"/>
    </location>
</feature>
<accession>A0A7J6P545</accession>
<evidence type="ECO:0000256" key="1">
    <source>
        <dbReference type="SAM" id="Phobius"/>
    </source>
</evidence>
<dbReference type="AlphaFoldDB" id="A0A7J6P545"/>
<keyword evidence="1" id="KW-0472">Membrane</keyword>
<dbReference type="Gene3D" id="3.40.50.10140">
    <property type="entry name" value="Toll/interleukin-1 receptor homology (TIR) domain"/>
    <property type="match status" value="1"/>
</dbReference>
<comment type="caution">
    <text evidence="2">The sequence shown here is derived from an EMBL/GenBank/DDBJ whole genome shotgun (WGS) entry which is preliminary data.</text>
</comment>
<dbReference type="InterPro" id="IPR035897">
    <property type="entry name" value="Toll_tir_struct_dom_sf"/>
</dbReference>
<dbReference type="EMBL" id="JABANP010000090">
    <property type="protein sequence ID" value="KAF4690886.1"/>
    <property type="molecule type" value="Genomic_DNA"/>
</dbReference>
<protein>
    <recommendedName>
        <fullName evidence="4">TIR domain-containing protein</fullName>
    </recommendedName>
</protein>
<organism evidence="2 3">
    <name type="scientific">Perkinsus olseni</name>
    <name type="common">Perkinsus atlanticus</name>
    <dbReference type="NCBI Taxonomy" id="32597"/>
    <lineage>
        <taxon>Eukaryota</taxon>
        <taxon>Sar</taxon>
        <taxon>Alveolata</taxon>
        <taxon>Perkinsozoa</taxon>
        <taxon>Perkinsea</taxon>
        <taxon>Perkinsida</taxon>
        <taxon>Perkinsidae</taxon>
        <taxon>Perkinsus</taxon>
    </lineage>
</organism>